<evidence type="ECO:0000313" key="3">
    <source>
        <dbReference type="EMBL" id="KMZ56561.1"/>
    </source>
</evidence>
<dbReference type="Proteomes" id="UP000036987">
    <property type="component" value="Unassembled WGS sequence"/>
</dbReference>
<gene>
    <name evidence="3" type="ORF">ZOSMA_93G00250</name>
</gene>
<dbReference type="EMBL" id="LFYR01002156">
    <property type="protein sequence ID" value="KMZ56561.1"/>
    <property type="molecule type" value="Genomic_DNA"/>
</dbReference>
<keyword evidence="4" id="KW-1185">Reference proteome</keyword>
<reference evidence="4" key="1">
    <citation type="journal article" date="2016" name="Nature">
        <title>The genome of the seagrass Zostera marina reveals angiosperm adaptation to the sea.</title>
        <authorList>
            <person name="Olsen J.L."/>
            <person name="Rouze P."/>
            <person name="Verhelst B."/>
            <person name="Lin Y.-C."/>
            <person name="Bayer T."/>
            <person name="Collen J."/>
            <person name="Dattolo E."/>
            <person name="De Paoli E."/>
            <person name="Dittami S."/>
            <person name="Maumus F."/>
            <person name="Michel G."/>
            <person name="Kersting A."/>
            <person name="Lauritano C."/>
            <person name="Lohaus R."/>
            <person name="Toepel M."/>
            <person name="Tonon T."/>
            <person name="Vanneste K."/>
            <person name="Amirebrahimi M."/>
            <person name="Brakel J."/>
            <person name="Bostroem C."/>
            <person name="Chovatia M."/>
            <person name="Grimwood J."/>
            <person name="Jenkins J.W."/>
            <person name="Jueterbock A."/>
            <person name="Mraz A."/>
            <person name="Stam W.T."/>
            <person name="Tice H."/>
            <person name="Bornberg-Bauer E."/>
            <person name="Green P.J."/>
            <person name="Pearson G.A."/>
            <person name="Procaccini G."/>
            <person name="Duarte C.M."/>
            <person name="Schmutz J."/>
            <person name="Reusch T.B.H."/>
            <person name="Van de Peer Y."/>
        </authorList>
    </citation>
    <scope>NUCLEOTIDE SEQUENCE [LARGE SCALE GENOMIC DNA]</scope>
    <source>
        <strain evidence="4">cv. Finnish</strain>
    </source>
</reference>
<dbReference type="OMA" id="LPCITTK"/>
<dbReference type="AlphaFoldDB" id="A0A0K9NIH2"/>
<dbReference type="InterPro" id="IPR021864">
    <property type="entry name" value="DUF3475"/>
</dbReference>
<organism evidence="3 4">
    <name type="scientific">Zostera marina</name>
    <name type="common">Eelgrass</name>
    <dbReference type="NCBI Taxonomy" id="29655"/>
    <lineage>
        <taxon>Eukaryota</taxon>
        <taxon>Viridiplantae</taxon>
        <taxon>Streptophyta</taxon>
        <taxon>Embryophyta</taxon>
        <taxon>Tracheophyta</taxon>
        <taxon>Spermatophyta</taxon>
        <taxon>Magnoliopsida</taxon>
        <taxon>Liliopsida</taxon>
        <taxon>Zosteraceae</taxon>
        <taxon>Zostera</taxon>
    </lineage>
</organism>
<dbReference type="OrthoDB" id="673374at2759"/>
<feature type="domain" description="DUF3475" evidence="2">
    <location>
        <begin position="30"/>
        <end position="86"/>
    </location>
</feature>
<dbReference type="PANTHER" id="PTHR31371:SF13">
    <property type="entry name" value="OS05G0457600 PROTEIN"/>
    <property type="match status" value="1"/>
</dbReference>
<dbReference type="Pfam" id="PF05003">
    <property type="entry name" value="DUF668"/>
    <property type="match status" value="1"/>
</dbReference>
<protein>
    <submittedName>
        <fullName evidence="3">Uncharacterized protein</fullName>
    </submittedName>
</protein>
<dbReference type="PANTHER" id="PTHR31371">
    <property type="entry name" value="BNAC09G50660D PROTEIN"/>
    <property type="match status" value="1"/>
</dbReference>
<dbReference type="Pfam" id="PF11961">
    <property type="entry name" value="DUF3475"/>
    <property type="match status" value="1"/>
</dbReference>
<proteinExistence type="predicted"/>
<dbReference type="GO" id="GO:0045927">
    <property type="term" value="P:positive regulation of growth"/>
    <property type="evidence" value="ECO:0007669"/>
    <property type="project" value="InterPro"/>
</dbReference>
<evidence type="ECO:0000313" key="4">
    <source>
        <dbReference type="Proteomes" id="UP000036987"/>
    </source>
</evidence>
<comment type="caution">
    <text evidence="3">The sequence shown here is derived from an EMBL/GenBank/DDBJ whole genome shotgun (WGS) entry which is preliminary data.</text>
</comment>
<name>A0A0K9NIH2_ZOSMR</name>
<feature type="domain" description="DUF668" evidence="1">
    <location>
        <begin position="369"/>
        <end position="463"/>
    </location>
</feature>
<accession>A0A0K9NIH2</accession>
<evidence type="ECO:0000259" key="2">
    <source>
        <dbReference type="Pfam" id="PF11961"/>
    </source>
</evidence>
<sequence length="528" mass="59497">MSGVLKKVRNGFGNRTEEVYVPDGNVSLGILAFETAKTMSRLLSLHRALSDSEIKNLRTKTFVSPGVQYLNSRDHHFLFQLAAAEMVDQLDRVAEAITRLSKRSGRKAWPREFNKRYVHLKNGDAMELHLGFSTKEMEKKMKKMEKYSISTSKLHQEMETLAEMEASEKKLNNWKHSGPLTPTGPVAQPASSSSVQGENAFLKKMALQRKKVNKIKEESLWKKSYEKVTVLMGKATITIFCKICEVFNKSVIELPDIVLQRDGRYRFLQNRNATQTGYNENMNSIPRKYCSGPLERPLVSGASYIESSDPLVHPPIPAKLYRRNSRSFKRLQLQAGAVFHGNSGPLFNTTQDPDTKSWVANTLEPGRNTVGSSGMAIRYAEVVAALEMMLLVPETVGDEARIELYRMLPTGMQKAVNAKLKKKAKAKAVNRGESDGDDELMAEGWRDAALDILKWLGPMAKDTSTWQSERTCERKKLFDEDEKVFILQTLFFSDKEKAEAAIVEVLVGLSCVCKYGGGRGDDNDEDWY</sequence>
<evidence type="ECO:0000259" key="1">
    <source>
        <dbReference type="Pfam" id="PF05003"/>
    </source>
</evidence>
<dbReference type="InterPro" id="IPR007700">
    <property type="entry name" value="DUF668"/>
</dbReference>